<dbReference type="Proteomes" id="UP000326757">
    <property type="component" value="Unassembled WGS sequence"/>
</dbReference>
<organism evidence="4 5">
    <name type="scientific">Monilinia laxa</name>
    <name type="common">Brown rot fungus</name>
    <name type="synonym">Sclerotinia laxa</name>
    <dbReference type="NCBI Taxonomy" id="61186"/>
    <lineage>
        <taxon>Eukaryota</taxon>
        <taxon>Fungi</taxon>
        <taxon>Dikarya</taxon>
        <taxon>Ascomycota</taxon>
        <taxon>Pezizomycotina</taxon>
        <taxon>Leotiomycetes</taxon>
        <taxon>Helotiales</taxon>
        <taxon>Sclerotiniaceae</taxon>
        <taxon>Monilinia</taxon>
    </lineage>
</organism>
<dbReference type="PANTHER" id="PTHR42760">
    <property type="entry name" value="SHORT-CHAIN DEHYDROGENASES/REDUCTASES FAMILY MEMBER"/>
    <property type="match status" value="1"/>
</dbReference>
<evidence type="ECO:0000313" key="4">
    <source>
        <dbReference type="EMBL" id="KAB8303004.1"/>
    </source>
</evidence>
<keyword evidence="2" id="KW-0560">Oxidoreductase</keyword>
<dbReference type="PRINTS" id="PR00081">
    <property type="entry name" value="GDHRDH"/>
</dbReference>
<reference evidence="4 5" key="1">
    <citation type="submission" date="2019-06" db="EMBL/GenBank/DDBJ databases">
        <title>Genome Sequence of the Brown Rot Fungal Pathogen Monilinia laxa.</title>
        <authorList>
            <person name="De Miccolis Angelini R.M."/>
            <person name="Landi L."/>
            <person name="Abate D."/>
            <person name="Pollastro S."/>
            <person name="Romanazzi G."/>
            <person name="Faretra F."/>
        </authorList>
    </citation>
    <scope>NUCLEOTIDE SEQUENCE [LARGE SCALE GENOMIC DNA]</scope>
    <source>
        <strain evidence="4 5">Mlax316</strain>
    </source>
</reference>
<evidence type="ECO:0000256" key="2">
    <source>
        <dbReference type="ARBA" id="ARBA00023002"/>
    </source>
</evidence>
<dbReference type="CDD" id="cd05233">
    <property type="entry name" value="SDR_c"/>
    <property type="match status" value="1"/>
</dbReference>
<dbReference type="InterPro" id="IPR002347">
    <property type="entry name" value="SDR_fam"/>
</dbReference>
<accession>A0A5N6KGT6</accession>
<dbReference type="AlphaFoldDB" id="A0A5N6KGT6"/>
<evidence type="ECO:0000313" key="5">
    <source>
        <dbReference type="Proteomes" id="UP000326757"/>
    </source>
</evidence>
<dbReference type="Gene3D" id="3.40.50.720">
    <property type="entry name" value="NAD(P)-binding Rossmann-like Domain"/>
    <property type="match status" value="1"/>
</dbReference>
<keyword evidence="5" id="KW-1185">Reference proteome</keyword>
<dbReference type="GO" id="GO:0016616">
    <property type="term" value="F:oxidoreductase activity, acting on the CH-OH group of donors, NAD or NADP as acceptor"/>
    <property type="evidence" value="ECO:0007669"/>
    <property type="project" value="TreeGrafter"/>
</dbReference>
<dbReference type="Pfam" id="PF00106">
    <property type="entry name" value="adh_short"/>
    <property type="match status" value="1"/>
</dbReference>
<dbReference type="PANTHER" id="PTHR42760:SF37">
    <property type="entry name" value="CLAVALDEHYDE DEHYDROGENASE"/>
    <property type="match status" value="1"/>
</dbReference>
<dbReference type="InterPro" id="IPR036291">
    <property type="entry name" value="NAD(P)-bd_dom_sf"/>
</dbReference>
<comment type="caution">
    <text evidence="4">The sequence shown here is derived from an EMBL/GenBank/DDBJ whole genome shotgun (WGS) entry which is preliminary data.</text>
</comment>
<dbReference type="EMBL" id="VIGI01000003">
    <property type="protein sequence ID" value="KAB8303004.1"/>
    <property type="molecule type" value="Genomic_DNA"/>
</dbReference>
<dbReference type="SUPFAM" id="SSF51735">
    <property type="entry name" value="NAD(P)-binding Rossmann-fold domains"/>
    <property type="match status" value="1"/>
</dbReference>
<proteinExistence type="inferred from homology"/>
<sequence length="272" mass="30477">MSYPLIPLPNGQNFTATLHSSSYPAIDSATKVLAELQLSHLPRPALKGLLLVHVQIFSSLETEIQEAAKAAGKPPPKVLSIYLDLLDHQCVKDAVQKVEKTFGRLDILINNAGHLAESRSIIDSDPDDWWQTFEVNIRGVYWMTRAFLPLMLKGGLKTIVNVASTGANSLRPGASGYQTSKFALLRFTEFTMTEYAEQGILAYCVHPGAVDTDMAKKLPAYLHKVLKDDPEVAGDSMCFLSQERREWLAGRYINCTWDIPEFFEQRKRHRGK</sequence>
<dbReference type="OrthoDB" id="1933717at2759"/>
<evidence type="ECO:0000256" key="1">
    <source>
        <dbReference type="ARBA" id="ARBA00006484"/>
    </source>
</evidence>
<evidence type="ECO:0000256" key="3">
    <source>
        <dbReference type="RuleBase" id="RU000363"/>
    </source>
</evidence>
<gene>
    <name evidence="4" type="ORF">EYC80_006310</name>
</gene>
<protein>
    <submittedName>
        <fullName evidence="4">Uncharacterized protein</fullName>
    </submittedName>
</protein>
<name>A0A5N6KGT6_MONLA</name>
<comment type="similarity">
    <text evidence="1 3">Belongs to the short-chain dehydrogenases/reductases (SDR) family.</text>
</comment>
<dbReference type="PRINTS" id="PR00080">
    <property type="entry name" value="SDRFAMILY"/>
</dbReference>